<dbReference type="EMBL" id="JAUSWJ010000001">
    <property type="protein sequence ID" value="MDQ0518442.1"/>
    <property type="molecule type" value="Genomic_DNA"/>
</dbReference>
<sequence>MAKGGRSAPDLGRTWRRASFYIRGVARDALPYAVYQSRLQRIFARLSEAPPSDDIIRRVNYCNKLDTASQLAEGRRVRDIPVRPSTYYSYDLKQYAKYFGGEARLRYFFGDLITVPPEPTIVKSRPIHGDNRNSVLFKLDKLRHFTLHHDPVAFADKRKSAVWRGAIADHSGLRDTLVRRFHDHAVHDIGHVGREHDGIAAKPYLGIAEQLRHRYLISVEGYDVATNLKWILASQSLCLMPRPVYETWFMEGTLVPGRHFVEVRPDFADLEDVVAYYDRNEDEARSIIAEANRYVAAFRDEENERLVSLLVLQKYLERTGQRPPMPWSHLFGSG</sequence>
<dbReference type="Proteomes" id="UP001223743">
    <property type="component" value="Unassembled WGS sequence"/>
</dbReference>
<gene>
    <name evidence="3" type="ORF">QO015_004055</name>
</gene>
<evidence type="ECO:0000259" key="2">
    <source>
        <dbReference type="SMART" id="SM00672"/>
    </source>
</evidence>
<keyword evidence="1" id="KW-0808">Transferase</keyword>
<dbReference type="SMART" id="SM00672">
    <property type="entry name" value="CAP10"/>
    <property type="match status" value="1"/>
</dbReference>
<protein>
    <recommendedName>
        <fullName evidence="2">Glycosyl transferase CAP10 domain-containing protein</fullName>
    </recommendedName>
</protein>
<organism evidence="3 4">
    <name type="scientific">Kaistia geumhonensis</name>
    <dbReference type="NCBI Taxonomy" id="410839"/>
    <lineage>
        <taxon>Bacteria</taxon>
        <taxon>Pseudomonadati</taxon>
        <taxon>Pseudomonadota</taxon>
        <taxon>Alphaproteobacteria</taxon>
        <taxon>Hyphomicrobiales</taxon>
        <taxon>Kaistiaceae</taxon>
        <taxon>Kaistia</taxon>
    </lineage>
</organism>
<feature type="domain" description="Glycosyl transferase CAP10" evidence="2">
    <location>
        <begin position="76"/>
        <end position="313"/>
    </location>
</feature>
<dbReference type="InterPro" id="IPR006598">
    <property type="entry name" value="CAP10"/>
</dbReference>
<dbReference type="Pfam" id="PF05686">
    <property type="entry name" value="Glyco_transf_90"/>
    <property type="match status" value="1"/>
</dbReference>
<evidence type="ECO:0000313" key="4">
    <source>
        <dbReference type="Proteomes" id="UP001223743"/>
    </source>
</evidence>
<comment type="caution">
    <text evidence="3">The sequence shown here is derived from an EMBL/GenBank/DDBJ whole genome shotgun (WGS) entry which is preliminary data.</text>
</comment>
<evidence type="ECO:0000256" key="1">
    <source>
        <dbReference type="ARBA" id="ARBA00022679"/>
    </source>
</evidence>
<keyword evidence="4" id="KW-1185">Reference proteome</keyword>
<dbReference type="InterPro" id="IPR051091">
    <property type="entry name" value="O-Glucosyltr/Glycosyltrsf_90"/>
</dbReference>
<accession>A0ABU0MBU9</accession>
<name>A0ABU0MBU9_9HYPH</name>
<dbReference type="PANTHER" id="PTHR12203:SF35">
    <property type="entry name" value="PROTEIN O-GLUCOSYLTRANSFERASE 1"/>
    <property type="match status" value="1"/>
</dbReference>
<dbReference type="PANTHER" id="PTHR12203">
    <property type="entry name" value="KDEL LYS-ASP-GLU-LEU CONTAINING - RELATED"/>
    <property type="match status" value="1"/>
</dbReference>
<proteinExistence type="predicted"/>
<reference evidence="3 4" key="1">
    <citation type="submission" date="2023-07" db="EMBL/GenBank/DDBJ databases">
        <title>Genomic Encyclopedia of Type Strains, Phase IV (KMG-IV): sequencing the most valuable type-strain genomes for metagenomic binning, comparative biology and taxonomic classification.</title>
        <authorList>
            <person name="Goeker M."/>
        </authorList>
    </citation>
    <scope>NUCLEOTIDE SEQUENCE [LARGE SCALE GENOMIC DNA]</scope>
    <source>
        <strain evidence="3 4">B1-1</strain>
    </source>
</reference>
<evidence type="ECO:0000313" key="3">
    <source>
        <dbReference type="EMBL" id="MDQ0518442.1"/>
    </source>
</evidence>
<dbReference type="RefSeq" id="WP_266283968.1">
    <property type="nucleotide sequence ID" value="NZ_JAPKNF010000004.1"/>
</dbReference>